<evidence type="ECO:0000313" key="2">
    <source>
        <dbReference type="EMBL" id="AIC94352.1"/>
    </source>
</evidence>
<proteinExistence type="predicted"/>
<dbReference type="AlphaFoldDB" id="A0A060LVY1"/>
<keyword evidence="1" id="KW-0812">Transmembrane</keyword>
<feature type="transmembrane region" description="Helical" evidence="1">
    <location>
        <begin position="46"/>
        <end position="71"/>
    </location>
</feature>
<evidence type="ECO:0000256" key="1">
    <source>
        <dbReference type="SAM" id="Phobius"/>
    </source>
</evidence>
<dbReference type="eggNOG" id="ENOG5030DBS">
    <property type="taxonomic scope" value="Bacteria"/>
</dbReference>
<dbReference type="OrthoDB" id="2889129at2"/>
<keyword evidence="1" id="KW-1133">Transmembrane helix</keyword>
<dbReference type="RefSeq" id="WP_038479612.1">
    <property type="nucleotide sequence ID" value="NZ_CP003923.1"/>
</dbReference>
<protein>
    <submittedName>
        <fullName evidence="2">Uncharacterized protein</fullName>
    </submittedName>
</protein>
<organism evidence="2 3">
    <name type="scientific">Shouchella lehensis G1</name>
    <dbReference type="NCBI Taxonomy" id="1246626"/>
    <lineage>
        <taxon>Bacteria</taxon>
        <taxon>Bacillati</taxon>
        <taxon>Bacillota</taxon>
        <taxon>Bacilli</taxon>
        <taxon>Bacillales</taxon>
        <taxon>Bacillaceae</taxon>
        <taxon>Shouchella</taxon>
    </lineage>
</organism>
<dbReference type="KEGG" id="ble:BleG1_1774"/>
<reference evidence="2 3" key="1">
    <citation type="journal article" date="2014" name="Gene">
        <title>A comparative genomic analysis of the alkalitolerant soil bacterium Bacillus lehensis G1.</title>
        <authorList>
            <person name="Noor Y.M."/>
            <person name="Samsulrizal N.H."/>
            <person name="Jema'on N.A."/>
            <person name="Low K.O."/>
            <person name="Ramli A.N."/>
            <person name="Alias N.I."/>
            <person name="Damis S.I."/>
            <person name="Fuzi S.F."/>
            <person name="Isa M.N."/>
            <person name="Murad A.M."/>
            <person name="Raih M.F."/>
            <person name="Bakar F.D."/>
            <person name="Najimudin N."/>
            <person name="Mahadi N.M."/>
            <person name="Illias R.M."/>
        </authorList>
    </citation>
    <scope>NUCLEOTIDE SEQUENCE [LARGE SCALE GENOMIC DNA]</scope>
    <source>
        <strain evidence="2 3">G1</strain>
    </source>
</reference>
<dbReference type="PATRIC" id="fig|1246626.3.peg.1767"/>
<name>A0A060LVY1_9BACI</name>
<dbReference type="HOGENOM" id="CLU_2598791_0_0_9"/>
<accession>A0A060LVY1</accession>
<evidence type="ECO:0000313" key="3">
    <source>
        <dbReference type="Proteomes" id="UP000027142"/>
    </source>
</evidence>
<feature type="transmembrane region" description="Helical" evidence="1">
    <location>
        <begin position="12"/>
        <end position="34"/>
    </location>
</feature>
<dbReference type="Proteomes" id="UP000027142">
    <property type="component" value="Chromosome"/>
</dbReference>
<sequence length="89" mass="10088">MKTSKGHITFVFILFAIGGSVLTGIAGVGLLYLARWILHDQFFESISYVGAFFVAALPGFIGSLYWAYFFIKKEKRETKHLDDGQRHNK</sequence>
<keyword evidence="1" id="KW-0472">Membrane</keyword>
<keyword evidence="3" id="KW-1185">Reference proteome</keyword>
<dbReference type="EMBL" id="CP003923">
    <property type="protein sequence ID" value="AIC94352.1"/>
    <property type="molecule type" value="Genomic_DNA"/>
</dbReference>
<gene>
    <name evidence="2" type="ORF">BleG1_1774</name>
</gene>